<comment type="subcellular location">
    <subcellularLocation>
        <location evidence="1">Secreted</location>
    </subcellularLocation>
</comment>
<dbReference type="PRINTS" id="PR00722">
    <property type="entry name" value="CHYMOTRYPSIN"/>
</dbReference>
<dbReference type="InterPro" id="IPR009003">
    <property type="entry name" value="Peptidase_S1_PA"/>
</dbReference>
<keyword evidence="15" id="KW-1185">Reference proteome</keyword>
<dbReference type="InterPro" id="IPR033116">
    <property type="entry name" value="TRYPSIN_SER"/>
</dbReference>
<dbReference type="InterPro" id="IPR001314">
    <property type="entry name" value="Peptidase_S1A"/>
</dbReference>
<dbReference type="InterPro" id="IPR018114">
    <property type="entry name" value="TRYPSIN_HIS"/>
</dbReference>
<dbReference type="AlphaFoldDB" id="A0ABD2NH40"/>
<dbReference type="InterPro" id="IPR001254">
    <property type="entry name" value="Trypsin_dom"/>
</dbReference>
<dbReference type="PANTHER" id="PTHR24260:SF147">
    <property type="entry name" value="EG:BACR7A4.3 PROTEIN-RELATED"/>
    <property type="match status" value="1"/>
</dbReference>
<dbReference type="PROSITE" id="PS00134">
    <property type="entry name" value="TRYPSIN_HIS"/>
    <property type="match status" value="1"/>
</dbReference>
<evidence type="ECO:0000256" key="2">
    <source>
        <dbReference type="ARBA" id="ARBA00022525"/>
    </source>
</evidence>
<keyword evidence="5 9" id="KW-0378">Hydrolase</keyword>
<evidence type="ECO:0000256" key="6">
    <source>
        <dbReference type="ARBA" id="ARBA00022825"/>
    </source>
</evidence>
<feature type="signal peptide" evidence="11">
    <location>
        <begin position="1"/>
        <end position="18"/>
    </location>
</feature>
<keyword evidence="2" id="KW-0964">Secreted</keyword>
<dbReference type="InterPro" id="IPR043504">
    <property type="entry name" value="Peptidase_S1_PA_chymotrypsin"/>
</dbReference>
<dbReference type="SMART" id="SM00680">
    <property type="entry name" value="CLIP"/>
    <property type="match status" value="1"/>
</dbReference>
<dbReference type="FunFam" id="2.40.10.10:FF:000015">
    <property type="entry name" value="Atrial natriuretic peptide-converting enzyme"/>
    <property type="match status" value="1"/>
</dbReference>
<evidence type="ECO:0000256" key="8">
    <source>
        <dbReference type="ARBA" id="ARBA00024195"/>
    </source>
</evidence>
<organism evidence="14 15">
    <name type="scientific">Cryptolaemus montrouzieri</name>
    <dbReference type="NCBI Taxonomy" id="559131"/>
    <lineage>
        <taxon>Eukaryota</taxon>
        <taxon>Metazoa</taxon>
        <taxon>Ecdysozoa</taxon>
        <taxon>Arthropoda</taxon>
        <taxon>Hexapoda</taxon>
        <taxon>Insecta</taxon>
        <taxon>Pterygota</taxon>
        <taxon>Neoptera</taxon>
        <taxon>Endopterygota</taxon>
        <taxon>Coleoptera</taxon>
        <taxon>Polyphaga</taxon>
        <taxon>Cucujiformia</taxon>
        <taxon>Coccinelloidea</taxon>
        <taxon>Coccinellidae</taxon>
        <taxon>Scymninae</taxon>
        <taxon>Scymnini</taxon>
        <taxon>Cryptolaemus</taxon>
    </lineage>
</organism>
<dbReference type="Gene3D" id="2.40.10.10">
    <property type="entry name" value="Trypsin-like serine proteases"/>
    <property type="match status" value="1"/>
</dbReference>
<feature type="region of interest" description="Disordered" evidence="10">
    <location>
        <begin position="72"/>
        <end position="131"/>
    </location>
</feature>
<feature type="domain" description="Clip" evidence="13">
    <location>
        <begin position="24"/>
        <end position="69"/>
    </location>
</feature>
<keyword evidence="3 9" id="KW-0645">Protease</keyword>
<evidence type="ECO:0000256" key="3">
    <source>
        <dbReference type="ARBA" id="ARBA00022670"/>
    </source>
</evidence>
<evidence type="ECO:0000256" key="4">
    <source>
        <dbReference type="ARBA" id="ARBA00022729"/>
    </source>
</evidence>
<comment type="similarity">
    <text evidence="8">Belongs to the peptidase S1 family. CLIP subfamily.</text>
</comment>
<evidence type="ECO:0000256" key="1">
    <source>
        <dbReference type="ARBA" id="ARBA00004613"/>
    </source>
</evidence>
<dbReference type="InterPro" id="IPR051333">
    <property type="entry name" value="CLIP_Serine_Protease"/>
</dbReference>
<dbReference type="PROSITE" id="PS50240">
    <property type="entry name" value="TRYPSIN_DOM"/>
    <property type="match status" value="1"/>
</dbReference>
<accession>A0ABD2NH40</accession>
<feature type="chain" id="PRO_5044743733" evidence="11">
    <location>
        <begin position="19"/>
        <end position="425"/>
    </location>
</feature>
<dbReference type="CDD" id="cd00190">
    <property type="entry name" value="Tryp_SPc"/>
    <property type="match status" value="1"/>
</dbReference>
<keyword evidence="7" id="KW-1015">Disulfide bond</keyword>
<evidence type="ECO:0000259" key="12">
    <source>
        <dbReference type="PROSITE" id="PS50240"/>
    </source>
</evidence>
<dbReference type="SMART" id="SM00020">
    <property type="entry name" value="Tryp_SPc"/>
    <property type="match status" value="1"/>
</dbReference>
<evidence type="ECO:0000313" key="15">
    <source>
        <dbReference type="Proteomes" id="UP001516400"/>
    </source>
</evidence>
<evidence type="ECO:0000256" key="9">
    <source>
        <dbReference type="RuleBase" id="RU363034"/>
    </source>
</evidence>
<evidence type="ECO:0000313" key="14">
    <source>
        <dbReference type="EMBL" id="KAL3278017.1"/>
    </source>
</evidence>
<dbReference type="PROSITE" id="PS00135">
    <property type="entry name" value="TRYPSIN_SER"/>
    <property type="match status" value="1"/>
</dbReference>
<proteinExistence type="inferred from homology"/>
<name>A0ABD2NH40_9CUCU</name>
<feature type="compositionally biased region" description="Low complexity" evidence="10">
    <location>
        <begin position="103"/>
        <end position="114"/>
    </location>
</feature>
<dbReference type="PROSITE" id="PS51888">
    <property type="entry name" value="CLIP"/>
    <property type="match status" value="1"/>
</dbReference>
<evidence type="ECO:0000256" key="7">
    <source>
        <dbReference type="ARBA" id="ARBA00023157"/>
    </source>
</evidence>
<dbReference type="GO" id="GO:0008236">
    <property type="term" value="F:serine-type peptidase activity"/>
    <property type="evidence" value="ECO:0007669"/>
    <property type="project" value="UniProtKB-KW"/>
</dbReference>
<dbReference type="GO" id="GO:0006508">
    <property type="term" value="P:proteolysis"/>
    <property type="evidence" value="ECO:0007669"/>
    <property type="project" value="UniProtKB-KW"/>
</dbReference>
<evidence type="ECO:0000259" key="13">
    <source>
        <dbReference type="PROSITE" id="PS51888"/>
    </source>
</evidence>
<dbReference type="GO" id="GO:0005576">
    <property type="term" value="C:extracellular region"/>
    <property type="evidence" value="ECO:0007669"/>
    <property type="project" value="UniProtKB-SubCell"/>
</dbReference>
<sequence>MSYSFLILIVFWFSTILALDEGDSCTLKSNGAPGQCTTILKCASALQLIQKQQFPQTCGFAGTVPIVCCGDRNGDSRPPPTPTQRPITNRPVTNRPVTNRPMTNTWGTTKTTKTTTERAKETKRPTGSSNVNPFAPNSIGYKSYKKCSEYSNLVISYEKPAILFIDKENEEVDTCGFKVIPLIVGGVEASRREFPHMVLVGYNSPEGIQWGCGGSLISERYVLTAGHCLISREYGNATYARMGVTKIDDNNYRQDINIIEIIRHPKYEPPSHYNDIGLLRLERAVSFNKYVRPACLNFNQKAINVNAIASGWGRTDFAGYSSDKLMKVTLELTDAATCNNSFRRVSSQKLENGIVESIQICAGAPGKDTCQGDSGGPLQIYSKIKCMYEVIGVTSFGKACGIGKSPGVYTRVFYYMDWLERTLWG</sequence>
<evidence type="ECO:0000256" key="10">
    <source>
        <dbReference type="SAM" id="MobiDB-lite"/>
    </source>
</evidence>
<keyword evidence="4 11" id="KW-0732">Signal</keyword>
<gene>
    <name evidence="14" type="ORF">HHI36_013358</name>
</gene>
<dbReference type="Proteomes" id="UP001516400">
    <property type="component" value="Unassembled WGS sequence"/>
</dbReference>
<dbReference type="InterPro" id="IPR022700">
    <property type="entry name" value="CLIP"/>
</dbReference>
<feature type="compositionally biased region" description="Basic and acidic residues" evidence="10">
    <location>
        <begin position="115"/>
        <end position="124"/>
    </location>
</feature>
<dbReference type="SUPFAM" id="SSF50494">
    <property type="entry name" value="Trypsin-like serine proteases"/>
    <property type="match status" value="1"/>
</dbReference>
<feature type="domain" description="Peptidase S1" evidence="12">
    <location>
        <begin position="183"/>
        <end position="424"/>
    </location>
</feature>
<evidence type="ECO:0000256" key="11">
    <source>
        <dbReference type="SAM" id="SignalP"/>
    </source>
</evidence>
<dbReference type="Pfam" id="PF00089">
    <property type="entry name" value="Trypsin"/>
    <property type="match status" value="1"/>
</dbReference>
<evidence type="ECO:0000256" key="5">
    <source>
        <dbReference type="ARBA" id="ARBA00022801"/>
    </source>
</evidence>
<keyword evidence="6 9" id="KW-0720">Serine protease</keyword>
<reference evidence="14 15" key="1">
    <citation type="journal article" date="2021" name="BMC Biol.">
        <title>Horizontally acquired antibacterial genes associated with adaptive radiation of ladybird beetles.</title>
        <authorList>
            <person name="Li H.S."/>
            <person name="Tang X.F."/>
            <person name="Huang Y.H."/>
            <person name="Xu Z.Y."/>
            <person name="Chen M.L."/>
            <person name="Du X.Y."/>
            <person name="Qiu B.Y."/>
            <person name="Chen P.T."/>
            <person name="Zhang W."/>
            <person name="Slipinski A."/>
            <person name="Escalona H.E."/>
            <person name="Waterhouse R.M."/>
            <person name="Zwick A."/>
            <person name="Pang H."/>
        </authorList>
    </citation>
    <scope>NUCLEOTIDE SEQUENCE [LARGE SCALE GENOMIC DNA]</scope>
    <source>
        <strain evidence="14">SYSU2018</strain>
    </source>
</reference>
<comment type="caution">
    <text evidence="14">The sequence shown here is derived from an EMBL/GenBank/DDBJ whole genome shotgun (WGS) entry which is preliminary data.</text>
</comment>
<dbReference type="PANTHER" id="PTHR24260">
    <property type="match status" value="1"/>
</dbReference>
<dbReference type="EMBL" id="JABFTP020000103">
    <property type="protein sequence ID" value="KAL3278017.1"/>
    <property type="molecule type" value="Genomic_DNA"/>
</dbReference>
<protein>
    <submittedName>
        <fullName evidence="14">Uncharacterized protein</fullName>
    </submittedName>
</protein>